<feature type="region of interest" description="Disordered" evidence="1">
    <location>
        <begin position="39"/>
        <end position="70"/>
    </location>
</feature>
<evidence type="ECO:0000313" key="2">
    <source>
        <dbReference type="EMBL" id="EGG18818.1"/>
    </source>
</evidence>
<name>F4PZQ4_CACFS</name>
<dbReference type="EMBL" id="GL883017">
    <property type="protein sequence ID" value="EGG18818.1"/>
    <property type="molecule type" value="Genomic_DNA"/>
</dbReference>
<dbReference type="RefSeq" id="XP_004357280.1">
    <property type="nucleotide sequence ID" value="XM_004357224.1"/>
</dbReference>
<evidence type="ECO:0000256" key="1">
    <source>
        <dbReference type="SAM" id="MobiDB-lite"/>
    </source>
</evidence>
<proteinExistence type="predicted"/>
<sequence length="70" mass="7532">MPASSNRLNPPISSVLRCFKLSPNSLPRGLLKCGERMSERSLDGRDPGAGDILMTCKSDSGNTPTEIIEL</sequence>
<feature type="compositionally biased region" description="Basic and acidic residues" evidence="1">
    <location>
        <begin position="39"/>
        <end position="48"/>
    </location>
</feature>
<evidence type="ECO:0000313" key="3">
    <source>
        <dbReference type="Proteomes" id="UP000007797"/>
    </source>
</evidence>
<dbReference type="AlphaFoldDB" id="F4PZQ4"/>
<organism evidence="2 3">
    <name type="scientific">Cavenderia fasciculata</name>
    <name type="common">Slime mold</name>
    <name type="synonym">Dictyostelium fasciculatum</name>
    <dbReference type="NCBI Taxonomy" id="261658"/>
    <lineage>
        <taxon>Eukaryota</taxon>
        <taxon>Amoebozoa</taxon>
        <taxon>Evosea</taxon>
        <taxon>Eumycetozoa</taxon>
        <taxon>Dictyostelia</taxon>
        <taxon>Acytosteliales</taxon>
        <taxon>Cavenderiaceae</taxon>
        <taxon>Cavenderia</taxon>
    </lineage>
</organism>
<protein>
    <submittedName>
        <fullName evidence="2">Uncharacterized protein</fullName>
    </submittedName>
</protein>
<accession>F4PZQ4</accession>
<feature type="compositionally biased region" description="Polar residues" evidence="1">
    <location>
        <begin position="57"/>
        <end position="70"/>
    </location>
</feature>
<dbReference type="KEGG" id="dfa:DFA_02557"/>
<dbReference type="Proteomes" id="UP000007797">
    <property type="component" value="Unassembled WGS sequence"/>
</dbReference>
<reference evidence="3" key="1">
    <citation type="journal article" date="2011" name="Genome Res.">
        <title>Phylogeny-wide analysis of social amoeba genomes highlights ancient origins for complex intercellular communication.</title>
        <authorList>
            <person name="Heidel A.J."/>
            <person name="Lawal H.M."/>
            <person name="Felder M."/>
            <person name="Schilde C."/>
            <person name="Helps N.R."/>
            <person name="Tunggal B."/>
            <person name="Rivero F."/>
            <person name="John U."/>
            <person name="Schleicher M."/>
            <person name="Eichinger L."/>
            <person name="Platzer M."/>
            <person name="Noegel A.A."/>
            <person name="Schaap P."/>
            <person name="Gloeckner G."/>
        </authorList>
    </citation>
    <scope>NUCLEOTIDE SEQUENCE [LARGE SCALE GENOMIC DNA]</scope>
    <source>
        <strain evidence="3">SH3</strain>
    </source>
</reference>
<keyword evidence="3" id="KW-1185">Reference proteome</keyword>
<dbReference type="GeneID" id="14870827"/>
<gene>
    <name evidence="2" type="ORF">DFA_02557</name>
</gene>